<dbReference type="PROSITE" id="PS51918">
    <property type="entry name" value="RADICAL_SAM"/>
    <property type="match status" value="1"/>
</dbReference>
<proteinExistence type="inferred from homology"/>
<dbReference type="GO" id="GO:0009249">
    <property type="term" value="P:protein lipoylation"/>
    <property type="evidence" value="ECO:0007669"/>
    <property type="project" value="UniProtKB-UniRule"/>
</dbReference>
<evidence type="ECO:0000256" key="8">
    <source>
        <dbReference type="ARBA" id="ARBA00047326"/>
    </source>
</evidence>
<dbReference type="InterPro" id="IPR007197">
    <property type="entry name" value="rSAM"/>
</dbReference>
<dbReference type="InterPro" id="IPR006638">
    <property type="entry name" value="Elp3/MiaA/NifB-like_rSAM"/>
</dbReference>
<dbReference type="InterPro" id="IPR058240">
    <property type="entry name" value="rSAM_sf"/>
</dbReference>
<evidence type="ECO:0000313" key="11">
    <source>
        <dbReference type="EMBL" id="SHK53155.1"/>
    </source>
</evidence>
<keyword evidence="1 9" id="KW-0004">4Fe-4S</keyword>
<dbReference type="SFLD" id="SFLDS00029">
    <property type="entry name" value="Radical_SAM"/>
    <property type="match status" value="1"/>
</dbReference>
<dbReference type="HAMAP" id="MF_00206">
    <property type="entry name" value="Lipoyl_synth"/>
    <property type="match status" value="1"/>
</dbReference>
<dbReference type="GO" id="GO:0005737">
    <property type="term" value="C:cytoplasm"/>
    <property type="evidence" value="ECO:0007669"/>
    <property type="project" value="UniProtKB-SubCell"/>
</dbReference>
<feature type="binding site" evidence="9">
    <location>
        <position position="26"/>
    </location>
    <ligand>
        <name>[4Fe-4S] cluster</name>
        <dbReference type="ChEBI" id="CHEBI:49883"/>
        <label>1</label>
    </ligand>
</feature>
<keyword evidence="6 9" id="KW-0408">Iron</keyword>
<comment type="cofactor">
    <cofactor evidence="9">
        <name>[4Fe-4S] cluster</name>
        <dbReference type="ChEBI" id="CHEBI:49883"/>
    </cofactor>
    <text evidence="9">Binds 2 [4Fe-4S] clusters per subunit. One cluster is coordinated with 3 cysteines and an exchangeable S-adenosyl-L-methionine.</text>
</comment>
<accession>A0A1M6T846</accession>
<comment type="function">
    <text evidence="9">Catalyzes the radical-mediated insertion of two sulfur atoms into the C-6 and C-8 positions of the octanoyl moiety bound to the lipoyl domains of lipoate-dependent enzymes, thereby converting the octanoylated domains into lipoylated derivatives.</text>
</comment>
<feature type="binding site" evidence="9">
    <location>
        <position position="265"/>
    </location>
    <ligand>
        <name>[4Fe-4S] cluster</name>
        <dbReference type="ChEBI" id="CHEBI:49883"/>
        <label>1</label>
    </ligand>
</feature>
<feature type="binding site" evidence="9">
    <location>
        <position position="56"/>
    </location>
    <ligand>
        <name>[4Fe-4S] cluster</name>
        <dbReference type="ChEBI" id="CHEBI:49883"/>
        <label>2</label>
        <note>4Fe-4S-S-AdoMet</note>
    </ligand>
</feature>
<protein>
    <recommendedName>
        <fullName evidence="9">Lipoyl synthase</fullName>
        <ecNumber evidence="9">2.8.1.8</ecNumber>
    </recommendedName>
    <alternativeName>
        <fullName evidence="9">Lip-syn</fullName>
        <shortName evidence="9">LS</shortName>
    </alternativeName>
    <alternativeName>
        <fullName evidence="9">Lipoate synthase</fullName>
    </alternativeName>
    <alternativeName>
        <fullName evidence="9">Lipoic acid synthase</fullName>
    </alternativeName>
    <alternativeName>
        <fullName evidence="9">Sulfur insertion protein LipA</fullName>
    </alternativeName>
</protein>
<name>A0A1M6T846_9AQUI</name>
<keyword evidence="12" id="KW-1185">Reference proteome</keyword>
<reference evidence="11 12" key="1">
    <citation type="submission" date="2016-11" db="EMBL/GenBank/DDBJ databases">
        <authorList>
            <person name="Jaros S."/>
            <person name="Januszkiewicz K."/>
            <person name="Wedrychowicz H."/>
        </authorList>
    </citation>
    <scope>NUCLEOTIDE SEQUENCE [LARGE SCALE GENOMIC DNA]</scope>
    <source>
        <strain evidence="11 12">DSM 19557</strain>
    </source>
</reference>
<dbReference type="NCBIfam" id="NF004019">
    <property type="entry name" value="PRK05481.1"/>
    <property type="match status" value="1"/>
</dbReference>
<gene>
    <name evidence="9" type="primary">lipA</name>
    <name evidence="11" type="ORF">SAMN05444391_1342</name>
</gene>
<comment type="catalytic activity">
    <reaction evidence="8 9">
        <text>[[Fe-S] cluster scaffold protein carrying a second [4Fe-4S](2+) cluster] + N(6)-octanoyl-L-lysyl-[protein] + 2 oxidized [2Fe-2S]-[ferredoxin] + 2 S-adenosyl-L-methionine + 4 H(+) = [[Fe-S] cluster scaffold protein] + N(6)-[(R)-dihydrolipoyl]-L-lysyl-[protein] + 4 Fe(3+) + 2 hydrogen sulfide + 2 5'-deoxyadenosine + 2 L-methionine + 2 reduced [2Fe-2S]-[ferredoxin]</text>
        <dbReference type="Rhea" id="RHEA:16585"/>
        <dbReference type="Rhea" id="RHEA-COMP:9928"/>
        <dbReference type="Rhea" id="RHEA-COMP:10000"/>
        <dbReference type="Rhea" id="RHEA-COMP:10001"/>
        <dbReference type="Rhea" id="RHEA-COMP:10475"/>
        <dbReference type="Rhea" id="RHEA-COMP:14568"/>
        <dbReference type="Rhea" id="RHEA-COMP:14569"/>
        <dbReference type="ChEBI" id="CHEBI:15378"/>
        <dbReference type="ChEBI" id="CHEBI:17319"/>
        <dbReference type="ChEBI" id="CHEBI:29034"/>
        <dbReference type="ChEBI" id="CHEBI:29919"/>
        <dbReference type="ChEBI" id="CHEBI:33722"/>
        <dbReference type="ChEBI" id="CHEBI:33737"/>
        <dbReference type="ChEBI" id="CHEBI:33738"/>
        <dbReference type="ChEBI" id="CHEBI:57844"/>
        <dbReference type="ChEBI" id="CHEBI:59789"/>
        <dbReference type="ChEBI" id="CHEBI:78809"/>
        <dbReference type="ChEBI" id="CHEBI:83100"/>
        <dbReference type="EC" id="2.8.1.8"/>
    </reaction>
</comment>
<dbReference type="RefSeq" id="WP_172838443.1">
    <property type="nucleotide sequence ID" value="NZ_LT670846.1"/>
</dbReference>
<evidence type="ECO:0000256" key="1">
    <source>
        <dbReference type="ARBA" id="ARBA00022485"/>
    </source>
</evidence>
<keyword evidence="7 9" id="KW-0411">Iron-sulfur</keyword>
<feature type="domain" description="Radical SAM core" evidence="10">
    <location>
        <begin position="38"/>
        <end position="254"/>
    </location>
</feature>
<evidence type="ECO:0000256" key="5">
    <source>
        <dbReference type="ARBA" id="ARBA00022723"/>
    </source>
</evidence>
<evidence type="ECO:0000256" key="9">
    <source>
        <dbReference type="HAMAP-Rule" id="MF_00206"/>
    </source>
</evidence>
<feature type="binding site" evidence="9">
    <location>
        <position position="37"/>
    </location>
    <ligand>
        <name>[4Fe-4S] cluster</name>
        <dbReference type="ChEBI" id="CHEBI:49883"/>
        <label>1</label>
    </ligand>
</feature>
<feature type="binding site" evidence="9">
    <location>
        <position position="52"/>
    </location>
    <ligand>
        <name>[4Fe-4S] cluster</name>
        <dbReference type="ChEBI" id="CHEBI:49883"/>
        <label>2</label>
        <note>4Fe-4S-S-AdoMet</note>
    </ligand>
</feature>
<sequence>MKPVIRLSQTHRLKGLLRQLSLNTVCEESRCPNISECFGSGTATFMILGDTCTRGCSFCNVKRGNPKGPDPEEPYKLLEAVKRLNLRYVVITSVTRDDLEDGGASHFAKCVRVLKENLQDIKVEVLVPDFGGSIRALSVVLDSSPDVLNHNVETVERLYPRVRKGANYGRSLELLRNSKKLAPHIPTKSALILGFGETWDEILKVLEDLRSVDCDFLTIGQYYQPSLRHHPVVKYYTQEEFDRLKEIAYSLGFKYVASGPNVRSSYRAFEAFIVQ</sequence>
<dbReference type="CDD" id="cd01335">
    <property type="entry name" value="Radical_SAM"/>
    <property type="match status" value="1"/>
</dbReference>
<comment type="similarity">
    <text evidence="9">Belongs to the radical SAM superfamily. Lipoyl synthase family.</text>
</comment>
<dbReference type="STRING" id="381751.SAMN05444391_1342"/>
<evidence type="ECO:0000313" key="12">
    <source>
        <dbReference type="Proteomes" id="UP000189810"/>
    </source>
</evidence>
<evidence type="ECO:0000256" key="6">
    <source>
        <dbReference type="ARBA" id="ARBA00023004"/>
    </source>
</evidence>
<dbReference type="NCBIfam" id="TIGR00510">
    <property type="entry name" value="lipA"/>
    <property type="match status" value="1"/>
</dbReference>
<evidence type="ECO:0000259" key="10">
    <source>
        <dbReference type="PROSITE" id="PS51918"/>
    </source>
</evidence>
<dbReference type="SFLD" id="SFLDF00271">
    <property type="entry name" value="lipoyl_synthase"/>
    <property type="match status" value="1"/>
</dbReference>
<dbReference type="NCBIfam" id="NF009544">
    <property type="entry name" value="PRK12928.1"/>
    <property type="match status" value="1"/>
</dbReference>
<dbReference type="SUPFAM" id="SSF102114">
    <property type="entry name" value="Radical SAM enzymes"/>
    <property type="match status" value="1"/>
</dbReference>
<evidence type="ECO:0000256" key="2">
    <source>
        <dbReference type="ARBA" id="ARBA00022490"/>
    </source>
</evidence>
<dbReference type="GO" id="GO:0046872">
    <property type="term" value="F:metal ion binding"/>
    <property type="evidence" value="ECO:0007669"/>
    <property type="project" value="UniProtKB-KW"/>
</dbReference>
<dbReference type="PANTHER" id="PTHR10949">
    <property type="entry name" value="LIPOYL SYNTHASE"/>
    <property type="match status" value="1"/>
</dbReference>
<keyword evidence="2 9" id="KW-0963">Cytoplasm</keyword>
<evidence type="ECO:0000256" key="4">
    <source>
        <dbReference type="ARBA" id="ARBA00022691"/>
    </source>
</evidence>
<dbReference type="InterPro" id="IPR003698">
    <property type="entry name" value="Lipoyl_synth"/>
</dbReference>
<dbReference type="AlphaFoldDB" id="A0A1M6T846"/>
<dbReference type="UniPathway" id="UPA00538">
    <property type="reaction ID" value="UER00593"/>
</dbReference>
<dbReference type="FunFam" id="3.20.20.70:FF:000040">
    <property type="entry name" value="Lipoyl synthase"/>
    <property type="match status" value="1"/>
</dbReference>
<dbReference type="Gene3D" id="3.20.20.70">
    <property type="entry name" value="Aldolase class I"/>
    <property type="match status" value="1"/>
</dbReference>
<evidence type="ECO:0000256" key="3">
    <source>
        <dbReference type="ARBA" id="ARBA00022679"/>
    </source>
</evidence>
<keyword evidence="3 9" id="KW-0808">Transferase</keyword>
<keyword evidence="5 9" id="KW-0479">Metal-binding</keyword>
<comment type="subcellular location">
    <subcellularLocation>
        <location evidence="9">Cytoplasm</location>
    </subcellularLocation>
</comment>
<dbReference type="GO" id="GO:0051539">
    <property type="term" value="F:4 iron, 4 sulfur cluster binding"/>
    <property type="evidence" value="ECO:0007669"/>
    <property type="project" value="UniProtKB-UniRule"/>
</dbReference>
<dbReference type="EC" id="2.8.1.8" evidence="9"/>
<evidence type="ECO:0000256" key="7">
    <source>
        <dbReference type="ARBA" id="ARBA00023014"/>
    </source>
</evidence>
<dbReference type="Pfam" id="PF04055">
    <property type="entry name" value="Radical_SAM"/>
    <property type="match status" value="1"/>
</dbReference>
<dbReference type="InterPro" id="IPR013785">
    <property type="entry name" value="Aldolase_TIM"/>
</dbReference>
<keyword evidence="4 9" id="KW-0949">S-adenosyl-L-methionine</keyword>
<dbReference type="PIRSF" id="PIRSF005963">
    <property type="entry name" value="Lipoyl_synth"/>
    <property type="match status" value="1"/>
</dbReference>
<dbReference type="GO" id="GO:0016992">
    <property type="term" value="F:lipoate synthase activity"/>
    <property type="evidence" value="ECO:0007669"/>
    <property type="project" value="UniProtKB-UniRule"/>
</dbReference>
<dbReference type="Proteomes" id="UP000189810">
    <property type="component" value="Chromosome I"/>
</dbReference>
<dbReference type="EMBL" id="LT670846">
    <property type="protein sequence ID" value="SHK53155.1"/>
    <property type="molecule type" value="Genomic_DNA"/>
</dbReference>
<dbReference type="SFLD" id="SFLDG01058">
    <property type="entry name" value="lipoyl_synthase_like"/>
    <property type="match status" value="1"/>
</dbReference>
<organism evidence="11 12">
    <name type="scientific">Thermocrinis minervae</name>
    <dbReference type="NCBI Taxonomy" id="381751"/>
    <lineage>
        <taxon>Bacteria</taxon>
        <taxon>Pseudomonadati</taxon>
        <taxon>Aquificota</taxon>
        <taxon>Aquificia</taxon>
        <taxon>Aquificales</taxon>
        <taxon>Aquificaceae</taxon>
        <taxon>Thermocrinis</taxon>
    </lineage>
</organism>
<dbReference type="PANTHER" id="PTHR10949:SF0">
    <property type="entry name" value="LIPOYL SYNTHASE, MITOCHONDRIAL"/>
    <property type="match status" value="1"/>
</dbReference>
<dbReference type="SMART" id="SM00729">
    <property type="entry name" value="Elp3"/>
    <property type="match status" value="1"/>
</dbReference>
<feature type="binding site" evidence="9">
    <location>
        <position position="31"/>
    </location>
    <ligand>
        <name>[4Fe-4S] cluster</name>
        <dbReference type="ChEBI" id="CHEBI:49883"/>
        <label>1</label>
    </ligand>
</feature>
<comment type="pathway">
    <text evidence="9">Protein modification; protein lipoylation via endogenous pathway; protein N(6)-(lipoyl)lysine from octanoyl-[acyl-carrier-protein]: step 2/2.</text>
</comment>
<feature type="binding site" evidence="9">
    <location>
        <position position="59"/>
    </location>
    <ligand>
        <name>[4Fe-4S] cluster</name>
        <dbReference type="ChEBI" id="CHEBI:49883"/>
        <label>2</label>
        <note>4Fe-4S-S-AdoMet</note>
    </ligand>
</feature>